<dbReference type="PANTHER" id="PTHR42711">
    <property type="entry name" value="ABC TRANSPORTER ATP-BINDING PROTEIN"/>
    <property type="match status" value="1"/>
</dbReference>
<evidence type="ECO:0000313" key="14">
    <source>
        <dbReference type="EMBL" id="SEB56500.1"/>
    </source>
</evidence>
<evidence type="ECO:0000259" key="12">
    <source>
        <dbReference type="PROSITE" id="PS50893"/>
    </source>
</evidence>
<keyword evidence="5 11" id="KW-0812">Transmembrane</keyword>
<evidence type="ECO:0000256" key="8">
    <source>
        <dbReference type="ARBA" id="ARBA00022989"/>
    </source>
</evidence>
<evidence type="ECO:0000256" key="1">
    <source>
        <dbReference type="ARBA" id="ARBA00004141"/>
    </source>
</evidence>
<dbReference type="InterPro" id="IPR050763">
    <property type="entry name" value="ABC_transporter_ATP-binding"/>
</dbReference>
<comment type="similarity">
    <text evidence="11">Belongs to the binding-protein-dependent transport system permease family.</text>
</comment>
<reference evidence="14 15" key="1">
    <citation type="submission" date="2016-10" db="EMBL/GenBank/DDBJ databases">
        <authorList>
            <person name="Varghese N."/>
            <person name="Submissions S."/>
        </authorList>
    </citation>
    <scope>NUCLEOTIDE SEQUENCE [LARGE SCALE GENOMIC DNA]</scope>
    <source>
        <strain evidence="14 15">DSM 20586</strain>
    </source>
</reference>
<evidence type="ECO:0000256" key="2">
    <source>
        <dbReference type="ARBA" id="ARBA00004202"/>
    </source>
</evidence>
<evidence type="ECO:0000259" key="13">
    <source>
        <dbReference type="PROSITE" id="PS50928"/>
    </source>
</evidence>
<feature type="domain" description="ABC transmembrane type-1" evidence="13">
    <location>
        <begin position="63"/>
        <end position="247"/>
    </location>
</feature>
<dbReference type="PANTHER" id="PTHR42711:SF5">
    <property type="entry name" value="ABC TRANSPORTER ATP-BINDING PROTEIN NATA"/>
    <property type="match status" value="1"/>
</dbReference>
<dbReference type="SMART" id="SM00382">
    <property type="entry name" value="AAA"/>
    <property type="match status" value="1"/>
</dbReference>
<sequence length="500" mass="53676">MRNLKLFTISDSACNKVLSRIGAIMLWLIVWLLIALAVDNDLILVSPFVALARLGRIVCSAAFASAVGFSFVRIVLGFSVGFAAAFALGIGAAHSRLLKTVLEPAVLALKSTPIVCIIVLLLMWVGSKGVSALAVFLVVFPAIYLATLQGMESSSDDLQRLLEVFGVASARQFLADGYQQVLPYLIAASKHACGMAWKAGVAAELIGTPTGSMGYFIYQAKVLFEVGDVFAWTIAVVALSWLGEKCFVWLLAQSGGWALKLSLLGLTPSRATAGQPTAGDRFVVKTSATGNRPTAGGVELVRLCDAVLGYDCSYATDAFNFVLHQAECLVICDPSGAGKTTFINSIAGLLPVLEGQRHVAPWLRFSLMSQQTLLVEALSAVQNVQLVCGAYVSEHKIRTVLGELLMHDESEAVLDKPVCQLSGGQRRRVELVRALLHDSNVVLLDEPFSSLDYKTHEHAAQFVKDYLKGRALLVASHASNEARLLDATALELFCKNSSDL</sequence>
<organism evidence="14 15">
    <name type="scientific">Atopobium minutum</name>
    <dbReference type="NCBI Taxonomy" id="1381"/>
    <lineage>
        <taxon>Bacteria</taxon>
        <taxon>Bacillati</taxon>
        <taxon>Actinomycetota</taxon>
        <taxon>Coriobacteriia</taxon>
        <taxon>Coriobacteriales</taxon>
        <taxon>Atopobiaceae</taxon>
        <taxon>Atopobium</taxon>
    </lineage>
</organism>
<keyword evidence="4 11" id="KW-0813">Transport</keyword>
<evidence type="ECO:0000256" key="10">
    <source>
        <dbReference type="ARBA" id="ARBA00023251"/>
    </source>
</evidence>
<dbReference type="SUPFAM" id="SSF52540">
    <property type="entry name" value="P-loop containing nucleoside triphosphate hydrolases"/>
    <property type="match status" value="1"/>
</dbReference>
<dbReference type="Gene3D" id="1.10.3720.10">
    <property type="entry name" value="MetI-like"/>
    <property type="match status" value="1"/>
</dbReference>
<evidence type="ECO:0000256" key="3">
    <source>
        <dbReference type="ARBA" id="ARBA00005417"/>
    </source>
</evidence>
<evidence type="ECO:0000256" key="11">
    <source>
        <dbReference type="RuleBase" id="RU363032"/>
    </source>
</evidence>
<gene>
    <name evidence="14" type="ORF">SAMN04489746_0616</name>
</gene>
<comment type="caution">
    <text evidence="14">The sequence shown here is derived from an EMBL/GenBank/DDBJ whole genome shotgun (WGS) entry which is preliminary data.</text>
</comment>
<evidence type="ECO:0000256" key="7">
    <source>
        <dbReference type="ARBA" id="ARBA00022840"/>
    </source>
</evidence>
<protein>
    <submittedName>
        <fullName evidence="14">NitT/TauT family transport system permease protein</fullName>
    </submittedName>
</protein>
<keyword evidence="10" id="KW-0046">Antibiotic resistance</keyword>
<dbReference type="GO" id="GO:0055085">
    <property type="term" value="P:transmembrane transport"/>
    <property type="evidence" value="ECO:0007669"/>
    <property type="project" value="InterPro"/>
</dbReference>
<dbReference type="InterPro" id="IPR017871">
    <property type="entry name" value="ABC_transporter-like_CS"/>
</dbReference>
<dbReference type="Pfam" id="PF00005">
    <property type="entry name" value="ABC_tran"/>
    <property type="match status" value="1"/>
</dbReference>
<dbReference type="Pfam" id="PF00528">
    <property type="entry name" value="BPD_transp_1"/>
    <property type="match status" value="1"/>
</dbReference>
<dbReference type="PROSITE" id="PS50893">
    <property type="entry name" value="ABC_TRANSPORTER_2"/>
    <property type="match status" value="1"/>
</dbReference>
<dbReference type="InterPro" id="IPR035906">
    <property type="entry name" value="MetI-like_sf"/>
</dbReference>
<feature type="transmembrane region" description="Helical" evidence="11">
    <location>
        <begin position="105"/>
        <end position="125"/>
    </location>
</feature>
<keyword evidence="8 11" id="KW-1133">Transmembrane helix</keyword>
<feature type="transmembrane region" description="Helical" evidence="11">
    <location>
        <begin position="132"/>
        <end position="151"/>
    </location>
</feature>
<dbReference type="GO" id="GO:0005886">
    <property type="term" value="C:plasma membrane"/>
    <property type="evidence" value="ECO:0007669"/>
    <property type="project" value="UniProtKB-SubCell"/>
</dbReference>
<proteinExistence type="inferred from homology"/>
<dbReference type="GO" id="GO:0046677">
    <property type="term" value="P:response to antibiotic"/>
    <property type="evidence" value="ECO:0007669"/>
    <property type="project" value="UniProtKB-KW"/>
</dbReference>
<evidence type="ECO:0000256" key="5">
    <source>
        <dbReference type="ARBA" id="ARBA00022692"/>
    </source>
</evidence>
<dbReference type="InterPro" id="IPR000515">
    <property type="entry name" value="MetI-like"/>
</dbReference>
<feature type="transmembrane region" description="Helical" evidence="11">
    <location>
        <begin position="21"/>
        <end position="38"/>
    </location>
</feature>
<dbReference type="InterPro" id="IPR003439">
    <property type="entry name" value="ABC_transporter-like_ATP-bd"/>
</dbReference>
<comment type="similarity">
    <text evidence="3">Belongs to the ABC transporter superfamily.</text>
</comment>
<evidence type="ECO:0000256" key="4">
    <source>
        <dbReference type="ARBA" id="ARBA00022448"/>
    </source>
</evidence>
<dbReference type="RefSeq" id="WP_082622420.1">
    <property type="nucleotide sequence ID" value="NZ_JQBO01000003.1"/>
</dbReference>
<dbReference type="AlphaFoldDB" id="A0AB38A5X3"/>
<dbReference type="InterPro" id="IPR027417">
    <property type="entry name" value="P-loop_NTPase"/>
</dbReference>
<dbReference type="InterPro" id="IPR003593">
    <property type="entry name" value="AAA+_ATPase"/>
</dbReference>
<accession>A0AB38A5X3</accession>
<feature type="transmembrane region" description="Helical" evidence="11">
    <location>
        <begin position="71"/>
        <end position="93"/>
    </location>
</feature>
<dbReference type="GO" id="GO:0016887">
    <property type="term" value="F:ATP hydrolysis activity"/>
    <property type="evidence" value="ECO:0007669"/>
    <property type="project" value="InterPro"/>
</dbReference>
<feature type="domain" description="ABC transporter" evidence="12">
    <location>
        <begin position="301"/>
        <end position="500"/>
    </location>
</feature>
<keyword evidence="9 11" id="KW-0472">Membrane</keyword>
<dbReference type="SUPFAM" id="SSF161098">
    <property type="entry name" value="MetI-like"/>
    <property type="match status" value="1"/>
</dbReference>
<dbReference type="GO" id="GO:0005524">
    <property type="term" value="F:ATP binding"/>
    <property type="evidence" value="ECO:0007669"/>
    <property type="project" value="UniProtKB-KW"/>
</dbReference>
<dbReference type="PROSITE" id="PS50928">
    <property type="entry name" value="ABC_TM1"/>
    <property type="match status" value="1"/>
</dbReference>
<evidence type="ECO:0000256" key="9">
    <source>
        <dbReference type="ARBA" id="ARBA00023136"/>
    </source>
</evidence>
<feature type="transmembrane region" description="Helical" evidence="11">
    <location>
        <begin position="44"/>
        <end position="64"/>
    </location>
</feature>
<dbReference type="Gene3D" id="3.40.50.300">
    <property type="entry name" value="P-loop containing nucleotide triphosphate hydrolases"/>
    <property type="match status" value="1"/>
</dbReference>
<name>A0AB38A5X3_9ACTN</name>
<evidence type="ECO:0000313" key="15">
    <source>
        <dbReference type="Proteomes" id="UP000183687"/>
    </source>
</evidence>
<keyword evidence="7" id="KW-0067">ATP-binding</keyword>
<keyword evidence="6" id="KW-0547">Nucleotide-binding</keyword>
<dbReference type="PROSITE" id="PS00211">
    <property type="entry name" value="ABC_TRANSPORTER_1"/>
    <property type="match status" value="1"/>
</dbReference>
<dbReference type="EMBL" id="FNSH01000001">
    <property type="protein sequence ID" value="SEB56500.1"/>
    <property type="molecule type" value="Genomic_DNA"/>
</dbReference>
<dbReference type="Proteomes" id="UP000183687">
    <property type="component" value="Unassembled WGS sequence"/>
</dbReference>
<comment type="subcellular location">
    <subcellularLocation>
        <location evidence="11">Cell membrane</location>
        <topology evidence="11">Multi-pass membrane protein</topology>
    </subcellularLocation>
    <subcellularLocation>
        <location evidence="2">Cell membrane</location>
        <topology evidence="2">Peripheral membrane protein</topology>
    </subcellularLocation>
    <subcellularLocation>
        <location evidence="1">Membrane</location>
        <topology evidence="1">Multi-pass membrane protein</topology>
    </subcellularLocation>
</comment>
<evidence type="ECO:0000256" key="6">
    <source>
        <dbReference type="ARBA" id="ARBA00022741"/>
    </source>
</evidence>